<dbReference type="InterPro" id="IPR036908">
    <property type="entry name" value="RlpA-like_sf"/>
</dbReference>
<dbReference type="Pfam" id="PF01471">
    <property type="entry name" value="PG_binding_1"/>
    <property type="match status" value="2"/>
</dbReference>
<dbReference type="Pfam" id="PF06725">
    <property type="entry name" value="3D"/>
    <property type="match status" value="1"/>
</dbReference>
<keyword evidence="1 2" id="KW-0732">Signal</keyword>
<feature type="chain" id="PRO_5039159502" description="Peptidoglycan-binding protein" evidence="2">
    <location>
        <begin position="26"/>
        <end position="265"/>
    </location>
</feature>
<dbReference type="Proteomes" id="UP000310541">
    <property type="component" value="Unassembled WGS sequence"/>
</dbReference>
<dbReference type="GO" id="GO:0009254">
    <property type="term" value="P:peptidoglycan turnover"/>
    <property type="evidence" value="ECO:0007669"/>
    <property type="project" value="InterPro"/>
</dbReference>
<dbReference type="InterPro" id="IPR036365">
    <property type="entry name" value="PGBD-like_sf"/>
</dbReference>
<dbReference type="RefSeq" id="WP_136945918.1">
    <property type="nucleotide sequence ID" value="NZ_SWFM01000001.1"/>
</dbReference>
<dbReference type="SUPFAM" id="SSF50685">
    <property type="entry name" value="Barwin-like endoglucanases"/>
    <property type="match status" value="1"/>
</dbReference>
<dbReference type="CDD" id="cd22786">
    <property type="entry name" value="DPBB_YuiC-like"/>
    <property type="match status" value="1"/>
</dbReference>
<evidence type="ECO:0008006" key="7">
    <source>
        <dbReference type="Google" id="ProtNLM"/>
    </source>
</evidence>
<dbReference type="InterPro" id="IPR036366">
    <property type="entry name" value="PGBDSf"/>
</dbReference>
<feature type="domain" description="Peptidoglycan binding-like" evidence="3">
    <location>
        <begin position="105"/>
        <end position="159"/>
    </location>
</feature>
<comment type="caution">
    <text evidence="5">The sequence shown here is derived from an EMBL/GenBank/DDBJ whole genome shotgun (WGS) entry which is preliminary data.</text>
</comment>
<protein>
    <recommendedName>
        <fullName evidence="7">Peptidoglycan-binding protein</fullName>
    </recommendedName>
</protein>
<proteinExistence type="predicted"/>
<dbReference type="PANTHER" id="PTHR39160:SF6">
    <property type="entry name" value="CELL WALL-BINDING PROTEIN YOCH"/>
    <property type="match status" value="1"/>
</dbReference>
<dbReference type="PANTHER" id="PTHR39160">
    <property type="entry name" value="CELL WALL-BINDING PROTEIN YOCH"/>
    <property type="match status" value="1"/>
</dbReference>
<feature type="domain" description="3D" evidence="4">
    <location>
        <begin position="204"/>
        <end position="264"/>
    </location>
</feature>
<name>A0A4V5Q3L1_9BACL</name>
<feature type="domain" description="Peptidoglycan binding-like" evidence="3">
    <location>
        <begin position="39"/>
        <end position="95"/>
    </location>
</feature>
<dbReference type="SUPFAM" id="SSF47090">
    <property type="entry name" value="PGBD-like"/>
    <property type="match status" value="2"/>
</dbReference>
<dbReference type="AlphaFoldDB" id="A0A4V5Q3L1"/>
<evidence type="ECO:0000259" key="4">
    <source>
        <dbReference type="Pfam" id="PF06725"/>
    </source>
</evidence>
<evidence type="ECO:0000256" key="1">
    <source>
        <dbReference type="ARBA" id="ARBA00022729"/>
    </source>
</evidence>
<feature type="signal peptide" evidence="2">
    <location>
        <begin position="1"/>
        <end position="25"/>
    </location>
</feature>
<dbReference type="InterPro" id="IPR002477">
    <property type="entry name" value="Peptidoglycan-bd-like"/>
</dbReference>
<evidence type="ECO:0000259" key="3">
    <source>
        <dbReference type="Pfam" id="PF01471"/>
    </source>
</evidence>
<dbReference type="OrthoDB" id="9798935at2"/>
<evidence type="ECO:0000256" key="2">
    <source>
        <dbReference type="SAM" id="SignalP"/>
    </source>
</evidence>
<dbReference type="GO" id="GO:0004553">
    <property type="term" value="F:hydrolase activity, hydrolyzing O-glycosyl compounds"/>
    <property type="evidence" value="ECO:0007669"/>
    <property type="project" value="InterPro"/>
</dbReference>
<reference evidence="5 6" key="1">
    <citation type="submission" date="2019-04" db="EMBL/GenBank/DDBJ databases">
        <title>Genome sequence of Bacillus hwajinpoensis strain Y2.</title>
        <authorList>
            <person name="Fair J.L."/>
            <person name="Maclea K.S."/>
        </authorList>
    </citation>
    <scope>NUCLEOTIDE SEQUENCE [LARGE SCALE GENOMIC DNA]</scope>
    <source>
        <strain evidence="5 6">Y2</strain>
    </source>
</reference>
<dbReference type="Gene3D" id="2.40.40.10">
    <property type="entry name" value="RlpA-like domain"/>
    <property type="match status" value="1"/>
</dbReference>
<accession>A0A4V5Q3L1</accession>
<sequence length="265" mass="28618">MIRNIRTMAMLLLASVIFVATPTFASAELGDRTLQEGDQGSDVSELQDYLMTKGVFPYHTATGYYGDITEKAVKDFQRSRNLKEDGIAGSETNQKIKVLRQGDIGKQVIHIQSQLEQTNYNVSMDGIYGSGTVEAVEQFQRNNNLEVDGIAGPGTRRALDRKASHKSAAGKELTVESTAYTADCDGCSGVTKMGLDLKTYPDAKVIAVDPNVIPLGSIVEVEGYGVAIAADIGGAIDGDRIDVFVSDQDDAMNWGRKDVSIKVIE</sequence>
<organism evidence="5 6">
    <name type="scientific">Guptibacillus hwajinpoensis</name>
    <dbReference type="NCBI Taxonomy" id="208199"/>
    <lineage>
        <taxon>Bacteria</taxon>
        <taxon>Bacillati</taxon>
        <taxon>Bacillota</taxon>
        <taxon>Bacilli</taxon>
        <taxon>Bacillales</taxon>
        <taxon>Guptibacillaceae</taxon>
        <taxon>Guptibacillus</taxon>
    </lineage>
</organism>
<evidence type="ECO:0000313" key="5">
    <source>
        <dbReference type="EMBL" id="TKD72068.1"/>
    </source>
</evidence>
<dbReference type="InterPro" id="IPR010611">
    <property type="entry name" value="3D_dom"/>
</dbReference>
<dbReference type="EMBL" id="SWFM01000001">
    <property type="protein sequence ID" value="TKD72068.1"/>
    <property type="molecule type" value="Genomic_DNA"/>
</dbReference>
<evidence type="ECO:0000313" key="6">
    <source>
        <dbReference type="Proteomes" id="UP000310541"/>
    </source>
</evidence>
<dbReference type="InterPro" id="IPR051933">
    <property type="entry name" value="Resuscitation_pf_RpfB"/>
</dbReference>
<gene>
    <name evidence="5" type="ORF">FBF83_04520</name>
</gene>
<dbReference type="Gene3D" id="1.10.101.10">
    <property type="entry name" value="PGBD-like superfamily/PGBD"/>
    <property type="match status" value="2"/>
</dbReference>
<dbReference type="GO" id="GO:0019867">
    <property type="term" value="C:outer membrane"/>
    <property type="evidence" value="ECO:0007669"/>
    <property type="project" value="InterPro"/>
</dbReference>